<evidence type="ECO:0000259" key="9">
    <source>
        <dbReference type="PROSITE" id="PS51722"/>
    </source>
</evidence>
<dbReference type="GO" id="GO:0005525">
    <property type="term" value="F:GTP binding"/>
    <property type="evidence" value="ECO:0007669"/>
    <property type="project" value="UniProtKB-KW"/>
</dbReference>
<keyword evidence="10" id="KW-0251">Elongation factor</keyword>
<dbReference type="InterPro" id="IPR000795">
    <property type="entry name" value="T_Tr_GTP-bd_dom"/>
</dbReference>
<comment type="function">
    <text evidence="7">Translation factor necessary for the incorporation of selenocysteine into proteins. It probably replaces EF-Tu for the insertion of selenocysteine directed by the UGA codon. SelB binds GTP and GDP.</text>
</comment>
<dbReference type="Gene3D" id="3.40.50.300">
    <property type="entry name" value="P-loop containing nucleotide triphosphate hydrolases"/>
    <property type="match status" value="1"/>
</dbReference>
<dbReference type="InterPro" id="IPR036388">
    <property type="entry name" value="WH-like_DNA-bd_sf"/>
</dbReference>
<dbReference type="PROSITE" id="PS51722">
    <property type="entry name" value="G_TR_2"/>
    <property type="match status" value="1"/>
</dbReference>
<dbReference type="Pfam" id="PF21214">
    <property type="entry name" value="WHD_2nd_SelB_bact"/>
    <property type="match status" value="1"/>
</dbReference>
<dbReference type="InterPro" id="IPR048931">
    <property type="entry name" value="WHD_2nd_SelB_bact"/>
</dbReference>
<dbReference type="InterPro" id="IPR015191">
    <property type="entry name" value="SelB_WHD4"/>
</dbReference>
<gene>
    <name evidence="10" type="primary">selB</name>
    <name evidence="10" type="ORF">L2740_16990</name>
</gene>
<comment type="caution">
    <text evidence="10">The sequence shown here is derived from an EMBL/GenBank/DDBJ whole genome shotgun (WGS) entry which is preliminary data.</text>
</comment>
<dbReference type="PRINTS" id="PR00315">
    <property type="entry name" value="ELONGATNFCT"/>
</dbReference>
<dbReference type="Gene3D" id="2.40.30.10">
    <property type="entry name" value="Translation factors"/>
    <property type="match status" value="1"/>
</dbReference>
<keyword evidence="6" id="KW-0342">GTP-binding</keyword>
<dbReference type="SUPFAM" id="SSF50447">
    <property type="entry name" value="Translation proteins"/>
    <property type="match status" value="1"/>
</dbReference>
<dbReference type="CDD" id="cd04171">
    <property type="entry name" value="SelB"/>
    <property type="match status" value="1"/>
</dbReference>
<dbReference type="Pfam" id="PF09107">
    <property type="entry name" value="WHD_3rd_SelB"/>
    <property type="match status" value="1"/>
</dbReference>
<evidence type="ECO:0000256" key="5">
    <source>
        <dbReference type="ARBA" id="ARBA00022917"/>
    </source>
</evidence>
<evidence type="ECO:0000256" key="4">
    <source>
        <dbReference type="ARBA" id="ARBA00022741"/>
    </source>
</evidence>
<accession>A0A9X2CFS7</accession>
<dbReference type="NCBIfam" id="TIGR00475">
    <property type="entry name" value="selB"/>
    <property type="match status" value="1"/>
</dbReference>
<dbReference type="GO" id="GO:0001514">
    <property type="term" value="P:selenocysteine incorporation"/>
    <property type="evidence" value="ECO:0007669"/>
    <property type="project" value="InterPro"/>
</dbReference>
<keyword evidence="11" id="KW-1185">Reference proteome</keyword>
<dbReference type="GO" id="GO:0003924">
    <property type="term" value="F:GTPase activity"/>
    <property type="evidence" value="ECO:0007669"/>
    <property type="project" value="InterPro"/>
</dbReference>
<keyword evidence="4" id="KW-0547">Nucleotide-binding</keyword>
<dbReference type="InterPro" id="IPR027417">
    <property type="entry name" value="P-loop_NTPase"/>
</dbReference>
<dbReference type="GO" id="GO:0000049">
    <property type="term" value="F:tRNA binding"/>
    <property type="evidence" value="ECO:0007669"/>
    <property type="project" value="TreeGrafter"/>
</dbReference>
<dbReference type="RefSeq" id="WP_248951278.1">
    <property type="nucleotide sequence ID" value="NZ_JAKILB010000013.1"/>
</dbReference>
<dbReference type="PANTHER" id="PTHR42854">
    <property type="entry name" value="EUKARYOTIC TRANSLATION INITIATION FACTOR 2 SUBUNIT 3 FAMILY MEMBER"/>
    <property type="match status" value="1"/>
</dbReference>
<evidence type="ECO:0000256" key="2">
    <source>
        <dbReference type="ARBA" id="ARBA00015953"/>
    </source>
</evidence>
<dbReference type="InterPro" id="IPR004535">
    <property type="entry name" value="Transl_elong_SelB"/>
</dbReference>
<name>A0A9X2CFS7_9GAMM</name>
<evidence type="ECO:0000256" key="3">
    <source>
        <dbReference type="ARBA" id="ARBA00022490"/>
    </source>
</evidence>
<dbReference type="Proteomes" id="UP001139293">
    <property type="component" value="Unassembled WGS sequence"/>
</dbReference>
<dbReference type="SUPFAM" id="SSF52540">
    <property type="entry name" value="P-loop containing nucleoside triphosphate hydrolases"/>
    <property type="match status" value="1"/>
</dbReference>
<evidence type="ECO:0000256" key="1">
    <source>
        <dbReference type="ARBA" id="ARBA00004496"/>
    </source>
</evidence>
<dbReference type="InterPro" id="IPR050543">
    <property type="entry name" value="eIF2G"/>
</dbReference>
<dbReference type="GO" id="GO:0035368">
    <property type="term" value="F:selenocysteine insertion sequence binding"/>
    <property type="evidence" value="ECO:0007669"/>
    <property type="project" value="TreeGrafter"/>
</dbReference>
<dbReference type="EMBL" id="JAKILB010000013">
    <property type="protein sequence ID" value="MCL1140237.1"/>
    <property type="molecule type" value="Genomic_DNA"/>
</dbReference>
<dbReference type="SUPFAM" id="SSF46785">
    <property type="entry name" value="Winged helix' DNA-binding domain"/>
    <property type="match status" value="2"/>
</dbReference>
<evidence type="ECO:0000313" key="10">
    <source>
        <dbReference type="EMBL" id="MCL1140237.1"/>
    </source>
</evidence>
<proteinExistence type="predicted"/>
<dbReference type="PANTHER" id="PTHR42854:SF3">
    <property type="entry name" value="EUKARYOTIC TRANSLATION INITIATION FACTOR 2 SUBUNIT 3-RELATED"/>
    <property type="match status" value="1"/>
</dbReference>
<evidence type="ECO:0000313" key="11">
    <source>
        <dbReference type="Proteomes" id="UP001139293"/>
    </source>
</evidence>
<comment type="subcellular location">
    <subcellularLocation>
        <location evidence="1">Cytoplasm</location>
    </subcellularLocation>
</comment>
<dbReference type="GO" id="GO:0005829">
    <property type="term" value="C:cytosol"/>
    <property type="evidence" value="ECO:0007669"/>
    <property type="project" value="TreeGrafter"/>
</dbReference>
<keyword evidence="5" id="KW-0648">Protein biosynthesis</keyword>
<dbReference type="PROSITE" id="PS00301">
    <property type="entry name" value="G_TR_1"/>
    <property type="match status" value="1"/>
</dbReference>
<reference evidence="10" key="1">
    <citation type="submission" date="2022-01" db="EMBL/GenBank/DDBJ databases">
        <title>Whole genome-based taxonomy of the Shewanellaceae.</title>
        <authorList>
            <person name="Martin-Rodriguez A.J."/>
        </authorList>
    </citation>
    <scope>NUCLEOTIDE SEQUENCE</scope>
    <source>
        <strain evidence="10">KCTC 23973</strain>
    </source>
</reference>
<organism evidence="10 11">
    <name type="scientific">Shewanella pneumatophori</name>
    <dbReference type="NCBI Taxonomy" id="314092"/>
    <lineage>
        <taxon>Bacteria</taxon>
        <taxon>Pseudomonadati</taxon>
        <taxon>Pseudomonadota</taxon>
        <taxon>Gammaproteobacteria</taxon>
        <taxon>Alteromonadales</taxon>
        <taxon>Shewanellaceae</taxon>
        <taxon>Shewanella</taxon>
    </lineage>
</organism>
<keyword evidence="3" id="KW-0963">Cytoplasm</keyword>
<evidence type="ECO:0000256" key="8">
    <source>
        <dbReference type="ARBA" id="ARBA00031615"/>
    </source>
</evidence>
<dbReference type="Pfam" id="PF09106">
    <property type="entry name" value="WHD_2nd_SelB"/>
    <property type="match status" value="1"/>
</dbReference>
<evidence type="ECO:0000256" key="6">
    <source>
        <dbReference type="ARBA" id="ARBA00023134"/>
    </source>
</evidence>
<dbReference type="GO" id="GO:0016259">
    <property type="term" value="P:selenocysteine metabolic process"/>
    <property type="evidence" value="ECO:0007669"/>
    <property type="project" value="TreeGrafter"/>
</dbReference>
<protein>
    <recommendedName>
        <fullName evidence="2">Selenocysteine-specific elongation factor</fullName>
    </recommendedName>
    <alternativeName>
        <fullName evidence="8">SelB translation factor</fullName>
    </alternativeName>
</protein>
<feature type="domain" description="Tr-type G" evidence="9">
    <location>
        <begin position="1"/>
        <end position="172"/>
    </location>
</feature>
<dbReference type="FunFam" id="3.40.50.300:FF:001064">
    <property type="entry name" value="Selenocysteine-specific translation elongation factor"/>
    <property type="match status" value="1"/>
</dbReference>
<dbReference type="InterPro" id="IPR015190">
    <property type="entry name" value="Elong_fac_SelB-wing-hlx_typ-2"/>
</dbReference>
<dbReference type="Gene3D" id="1.10.10.10">
    <property type="entry name" value="Winged helix-like DNA-binding domain superfamily/Winged helix DNA-binding domain"/>
    <property type="match status" value="2"/>
</dbReference>
<dbReference type="InterPro" id="IPR009000">
    <property type="entry name" value="Transl_B-barrel_sf"/>
</dbReference>
<sequence length="639" mass="70933">MIIVTAGHVDHGKTSLIQALTGTDADRLPEEKKRGMTIELGYAFMDLADGECLAFVDVPGHSKFINTMLAGVSCAKHALLIIACDDGVMPQTHEHLAILQLLNLEHLIVVLTKQDKVDNERVEMVKLEVSELLATHQRQTDIYVVSAQTGFGISELSAAITQLAQMQITKLKQTREQASFRMAIDRAFSVKGAGLVVTGTVISGHVSQGQNLYLSGQRKPVKVRTLHSQGRVSDNAHHCQRVALNITGVDAHRGAVRGDWLTALEPVAEADIAASKVICGVFESVLPFKHWQSVQVHLGNRHTMARLGLLQNLTDGSALVELQCEQALGSIEQDRIVVRDSAAKTTLGALRVLDINPPIRAKRSIERLTYLENLKQCDSLTASLQVQINHHCVSKSAFMWANQLTEQTPCLADEQVINLDGYLLSSALQQQIEAQLLALIADYHQQSPELLGLSINRLQRMTHNHYPLPVLLKLTDGLREQKQLQSTRGLLHLPRHNLALSEAEQLVWSQIKQQLLSTKGPLWSSDLATGLNLDLTVVRSLCRKLIQLGYLSAIIKDRFMLTESLYFYADVIRNQINTSGEIKTADFNSIIKLGRKASIQLLEFYDRSGLTWRKKKDNSRVIRDGSIFIASDLAEEHRS</sequence>
<dbReference type="AlphaFoldDB" id="A0A9X2CFS7"/>
<dbReference type="InterPro" id="IPR031157">
    <property type="entry name" value="G_TR_CS"/>
</dbReference>
<dbReference type="InterPro" id="IPR036390">
    <property type="entry name" value="WH_DNA-bd_sf"/>
</dbReference>
<dbReference type="Pfam" id="PF25461">
    <property type="entry name" value="Beta-barrel_SelB"/>
    <property type="match status" value="1"/>
</dbReference>
<dbReference type="InterPro" id="IPR057335">
    <property type="entry name" value="Beta-barrel_SelB"/>
</dbReference>
<dbReference type="GO" id="GO:0003746">
    <property type="term" value="F:translation elongation factor activity"/>
    <property type="evidence" value="ECO:0007669"/>
    <property type="project" value="UniProtKB-KW"/>
</dbReference>
<dbReference type="Pfam" id="PF00009">
    <property type="entry name" value="GTP_EFTU"/>
    <property type="match status" value="1"/>
</dbReference>
<evidence type="ECO:0000256" key="7">
    <source>
        <dbReference type="ARBA" id="ARBA00025526"/>
    </source>
</evidence>